<dbReference type="InterPro" id="IPR058741">
    <property type="entry name" value="MurL_C"/>
</dbReference>
<feature type="binding site" evidence="7">
    <location>
        <begin position="541"/>
        <end position="547"/>
    </location>
    <ligand>
        <name>ATP</name>
        <dbReference type="ChEBI" id="CHEBI:30616"/>
    </ligand>
</feature>
<proteinExistence type="inferred from homology"/>
<dbReference type="SUPFAM" id="SSF52402">
    <property type="entry name" value="Adenine nucleotide alpha hydrolases-like"/>
    <property type="match status" value="1"/>
</dbReference>
<dbReference type="InterPro" id="IPR036565">
    <property type="entry name" value="Mur-like_cat_sf"/>
</dbReference>
<dbReference type="PANTHER" id="PTHR43692:SF1">
    <property type="entry name" value="UDP-N-ACETYLMURAMOYLALANINE--D-GLUTAMATE LIGASE"/>
    <property type="match status" value="1"/>
</dbReference>
<dbReference type="GO" id="GO:0005737">
    <property type="term" value="C:cytoplasm"/>
    <property type="evidence" value="ECO:0007669"/>
    <property type="project" value="UniProtKB-SubCell"/>
</dbReference>
<dbReference type="GO" id="GO:0008360">
    <property type="term" value="P:regulation of cell shape"/>
    <property type="evidence" value="ECO:0007669"/>
    <property type="project" value="UniProtKB-KW"/>
</dbReference>
<dbReference type="SUPFAM" id="SSF53244">
    <property type="entry name" value="MurD-like peptide ligases, peptide-binding domain"/>
    <property type="match status" value="1"/>
</dbReference>
<dbReference type="EMBL" id="PFSC01000176">
    <property type="protein sequence ID" value="PJC30237.1"/>
    <property type="molecule type" value="Genomic_DNA"/>
</dbReference>
<dbReference type="SUPFAM" id="SSF53623">
    <property type="entry name" value="MurD-like peptide ligases, catalytic domain"/>
    <property type="match status" value="1"/>
</dbReference>
<dbReference type="InterPro" id="IPR036615">
    <property type="entry name" value="Mur_ligase_C_dom_sf"/>
</dbReference>
<dbReference type="Pfam" id="PF08245">
    <property type="entry name" value="Mur_ligase_M"/>
    <property type="match status" value="1"/>
</dbReference>
<dbReference type="EC" id="5.1.1.23" evidence="8"/>
<evidence type="ECO:0000256" key="2">
    <source>
        <dbReference type="ARBA" id="ARBA00004752"/>
    </source>
</evidence>
<dbReference type="UniPathway" id="UPA00219"/>
<keyword evidence="8" id="KW-0413">Isomerase</keyword>
<comment type="catalytic activity">
    <reaction evidence="7">
        <text>UDP-N-acetyl-alpha-D-muramoyl-L-alanine + D-glutamate + ATP = UDP-N-acetyl-alpha-D-muramoyl-L-alanyl-D-glutamate + ADP + phosphate + H(+)</text>
        <dbReference type="Rhea" id="RHEA:16429"/>
        <dbReference type="ChEBI" id="CHEBI:15378"/>
        <dbReference type="ChEBI" id="CHEBI:29986"/>
        <dbReference type="ChEBI" id="CHEBI:30616"/>
        <dbReference type="ChEBI" id="CHEBI:43474"/>
        <dbReference type="ChEBI" id="CHEBI:83898"/>
        <dbReference type="ChEBI" id="CHEBI:83900"/>
        <dbReference type="ChEBI" id="CHEBI:456216"/>
        <dbReference type="EC" id="6.3.2.9"/>
    </reaction>
</comment>
<evidence type="ECO:0000313" key="12">
    <source>
        <dbReference type="EMBL" id="PJC30237.1"/>
    </source>
</evidence>
<dbReference type="GO" id="GO:0016855">
    <property type="term" value="F:racemase and epimerase activity, acting on amino acids and derivatives"/>
    <property type="evidence" value="ECO:0007669"/>
    <property type="project" value="UniProtKB-UniRule"/>
</dbReference>
<evidence type="ECO:0000256" key="7">
    <source>
        <dbReference type="HAMAP-Rule" id="MF_00639"/>
    </source>
</evidence>
<evidence type="ECO:0000256" key="3">
    <source>
        <dbReference type="ARBA" id="ARBA00022490"/>
    </source>
</evidence>
<keyword evidence="4 7" id="KW-0436">Ligase</keyword>
<evidence type="ECO:0000256" key="1">
    <source>
        <dbReference type="ARBA" id="ARBA00004496"/>
    </source>
</evidence>
<keyword evidence="7" id="KW-0961">Cell wall biogenesis/degradation</keyword>
<protein>
    <recommendedName>
        <fullName evidence="7 8">Multifunctional fusion protein</fullName>
    </recommendedName>
    <domain>
        <recommendedName>
            <fullName evidence="7">UDP-N-acetylmuramoylalanine--D-glutamate ligase</fullName>
            <ecNumber evidence="7">6.3.2.9</ecNumber>
        </recommendedName>
        <alternativeName>
            <fullName evidence="7">D-glutamic acid-adding enzyme</fullName>
        </alternativeName>
        <alternativeName>
            <fullName evidence="7">UDP-N-acetylmuramoyl-L-alanyl-D-glutamate synthetase</fullName>
        </alternativeName>
    </domain>
    <domain>
        <recommendedName>
            <fullName evidence="8">UDP-N-acetyl-alpha-D-muramoyl-L-alanyl-L-glutamate epimerase</fullName>
            <ecNumber evidence="8">5.1.1.23</ecNumber>
        </recommendedName>
        <alternativeName>
            <fullName evidence="8">UDP-MurNAc-L-Ala-L-Glu epimerase</fullName>
        </alternativeName>
    </domain>
</protein>
<comment type="function">
    <text evidence="8">Cell wall formation. Catalyzes epimerization of the terminal L-glutamate in UDP-N-acetyl-alpha-D-muramoyl-L-alanyl-L-glutamate.</text>
</comment>
<dbReference type="GO" id="GO:0051301">
    <property type="term" value="P:cell division"/>
    <property type="evidence" value="ECO:0007669"/>
    <property type="project" value="UniProtKB-KW"/>
</dbReference>
<dbReference type="PANTHER" id="PTHR43692">
    <property type="entry name" value="UDP-N-ACETYLMURAMOYLALANINE--D-GLUTAMATE LIGASE"/>
    <property type="match status" value="1"/>
</dbReference>
<comment type="function">
    <text evidence="7">Cell wall formation. Catalyzes the addition of glutamate to the nucleotide precursor UDP-N-acetylmuramoyl-L-alanine (UMA).</text>
</comment>
<dbReference type="InterPro" id="IPR058740">
    <property type="entry name" value="MurL_N"/>
</dbReference>
<reference evidence="13" key="1">
    <citation type="submission" date="2017-09" db="EMBL/GenBank/DDBJ databases">
        <title>Depth-based differentiation of microbial function through sediment-hosted aquifers and enrichment of novel symbionts in the deep terrestrial subsurface.</title>
        <authorList>
            <person name="Probst A.J."/>
            <person name="Ladd B."/>
            <person name="Jarett J.K."/>
            <person name="Geller-Mcgrath D.E."/>
            <person name="Sieber C.M.K."/>
            <person name="Emerson J.B."/>
            <person name="Anantharaman K."/>
            <person name="Thomas B.C."/>
            <person name="Malmstrom R."/>
            <person name="Stieglmeier M."/>
            <person name="Klingl A."/>
            <person name="Woyke T."/>
            <person name="Ryan C.M."/>
            <person name="Banfield J.F."/>
        </authorList>
    </citation>
    <scope>NUCLEOTIDE SEQUENCE [LARGE SCALE GENOMIC DNA]</scope>
</reference>
<comment type="similarity">
    <text evidence="8">Belongs to the MurL family.</text>
</comment>
<evidence type="ECO:0000256" key="4">
    <source>
        <dbReference type="ARBA" id="ARBA00022598"/>
    </source>
</evidence>
<keyword evidence="6 7" id="KW-0067">ATP-binding</keyword>
<dbReference type="EC" id="6.3.2.9" evidence="7"/>
<evidence type="ECO:0000259" key="11">
    <source>
        <dbReference type="Pfam" id="PF26299"/>
    </source>
</evidence>
<evidence type="ECO:0000259" key="9">
    <source>
        <dbReference type="Pfam" id="PF08245"/>
    </source>
</evidence>
<dbReference type="Pfam" id="PF26298">
    <property type="entry name" value="MurL_epimerase_C"/>
    <property type="match status" value="1"/>
</dbReference>
<organism evidence="12 13">
    <name type="scientific">Candidatus Roizmanbacteria bacterium CG_4_9_14_0_2_um_filter_39_13</name>
    <dbReference type="NCBI Taxonomy" id="1974839"/>
    <lineage>
        <taxon>Bacteria</taxon>
        <taxon>Candidatus Roizmaniibacteriota</taxon>
    </lineage>
</organism>
<dbReference type="GO" id="GO:0008764">
    <property type="term" value="F:UDP-N-acetylmuramoylalanine-D-glutamate ligase activity"/>
    <property type="evidence" value="ECO:0007669"/>
    <property type="project" value="UniProtKB-UniRule"/>
</dbReference>
<keyword evidence="7" id="KW-0133">Cell shape</keyword>
<name>A0A2M8EWJ8_9BACT</name>
<dbReference type="Proteomes" id="UP000231383">
    <property type="component" value="Unassembled WGS sequence"/>
</dbReference>
<feature type="domain" description="MurL N-terminal" evidence="11">
    <location>
        <begin position="4"/>
        <end position="283"/>
    </location>
</feature>
<keyword evidence="7" id="KW-0131">Cell cycle</keyword>
<comment type="pathway">
    <text evidence="2 7">Cell wall biogenesis; peptidoglycan biosynthesis.</text>
</comment>
<dbReference type="GO" id="GO:0009252">
    <property type="term" value="P:peptidoglycan biosynthetic process"/>
    <property type="evidence" value="ECO:0007669"/>
    <property type="project" value="UniProtKB-UniRule"/>
</dbReference>
<gene>
    <name evidence="7 12" type="primary">murD</name>
    <name evidence="8" type="synonym">murL</name>
    <name evidence="12" type="ORF">CO051_06740</name>
</gene>
<feature type="domain" description="MurL C-terminal" evidence="10">
    <location>
        <begin position="306"/>
        <end position="411"/>
    </location>
</feature>
<dbReference type="GO" id="GO:0005524">
    <property type="term" value="F:ATP binding"/>
    <property type="evidence" value="ECO:0007669"/>
    <property type="project" value="UniProtKB-UniRule"/>
</dbReference>
<keyword evidence="7" id="KW-0573">Peptidoglycan synthesis</keyword>
<dbReference type="InterPro" id="IPR005762">
    <property type="entry name" value="MurD"/>
</dbReference>
<keyword evidence="7" id="KW-0132">Cell division</keyword>
<evidence type="ECO:0000256" key="5">
    <source>
        <dbReference type="ARBA" id="ARBA00022741"/>
    </source>
</evidence>
<dbReference type="Pfam" id="PF26299">
    <property type="entry name" value="MurL_N"/>
    <property type="match status" value="1"/>
</dbReference>
<evidence type="ECO:0000256" key="6">
    <source>
        <dbReference type="ARBA" id="ARBA00022840"/>
    </source>
</evidence>
<comment type="similarity">
    <text evidence="7">Belongs to the MurCDEF family.</text>
</comment>
<sequence>MDSSFTFERYEIDENKKDIRFFYTLKHLDKIYNFQEVISLPSIVEIDEVDGMFQKILQSAHIALGMSYWKLFCPKKILFFTYSISPTQAEFWTKVFTKGFGEFYFKNSIHFEGLVHFPSDASIQDIPQSVELKDRSLVGIGGGKDSIVSARLLQKANLEITGFIVETQKDYQVTDHVGDALHIDTISLKRNIDPQLFDLKALPESFNGHVPISVIYACLGILSGYLYDYTNIIVSNERSSDEGNIEYLGVLINHQWSKSSEFEKLFQNYVKNTITPDLHYFSLLRPLSELQIARIFSREKEFLHIFSSCNRNFSIEKSTSRLWCRACPKCAFAFLILSAYLEKAEIQKIFGENLFDSKELQPLFKQLLGEEGHKPFECVGTPEEAKVAFSIIHERGEFEDSIAVKSFVQNTLPSIHNLKEMKDEVLSSKHSETIPKKFQSVISQIQNVCILDTFKGKKVLILGYGKEGKASEIFIQARYPDIILATADKSQSENYLDVQNEYDFVIKTPGIPKGLVTKPYTTATNIFFENVHKHQVIGVTGSKGKSTTASLIFHILKDAGKDVRLVGNIGSPGLEALLQPYSQNTIFIYELSSYQLDDISYSPHISVVVSLFPEHIPYHETIQKYFEAKHNIIQKADADDIYIYNEKFEILKSWADTFSGISLPYENDFTPSRSKLIGTHNQDNMRAAVTVARQFGIPDSICEKSISSFEPLPHRLENIGEFHGITFYDDAISTAPESTIEALNSLGTIGTLFLGGENRGYDFQLLIEKVAQNQIPNIVLFPDSGLAMRKIINSISSYNPNILTTSDMGEAVQFAFKHTKKGSICLLSTASPSYSVWKDFIEKGTLFQNFVKQYAKKNAGEKTES</sequence>
<dbReference type="InterPro" id="IPR013221">
    <property type="entry name" value="Mur_ligase_cen"/>
</dbReference>
<comment type="catalytic activity">
    <reaction evidence="8">
        <text>UDP-N-acetyl-alpha-D-muramoyl-L-alanyl-L-glutamate + ATP + H2O = UDP-N-acetyl-alpha-D-muramoyl-L-alanyl-D-glutamate + AMP + diphosphate + H(+)</text>
        <dbReference type="Rhea" id="RHEA:58812"/>
        <dbReference type="ChEBI" id="CHEBI:15377"/>
        <dbReference type="ChEBI" id="CHEBI:15378"/>
        <dbReference type="ChEBI" id="CHEBI:30616"/>
        <dbReference type="ChEBI" id="CHEBI:33019"/>
        <dbReference type="ChEBI" id="CHEBI:83900"/>
        <dbReference type="ChEBI" id="CHEBI:142725"/>
        <dbReference type="ChEBI" id="CHEBI:456215"/>
        <dbReference type="EC" id="5.1.1.23"/>
    </reaction>
</comment>
<evidence type="ECO:0000256" key="8">
    <source>
        <dbReference type="HAMAP-Rule" id="MF_02209"/>
    </source>
</evidence>
<keyword evidence="5 7" id="KW-0547">Nucleotide-binding</keyword>
<dbReference type="NCBIfam" id="TIGR01087">
    <property type="entry name" value="murD"/>
    <property type="match status" value="1"/>
</dbReference>
<comment type="subcellular location">
    <subcellularLocation>
        <location evidence="1 7">Cytoplasm</location>
    </subcellularLocation>
</comment>
<dbReference type="InterPro" id="IPR043689">
    <property type="entry name" value="MurL"/>
</dbReference>
<evidence type="ECO:0000313" key="13">
    <source>
        <dbReference type="Proteomes" id="UP000231383"/>
    </source>
</evidence>
<dbReference type="Gene3D" id="3.90.190.20">
    <property type="entry name" value="Mur ligase, C-terminal domain"/>
    <property type="match status" value="1"/>
</dbReference>
<feature type="domain" description="Mur ligase central" evidence="9">
    <location>
        <begin position="539"/>
        <end position="657"/>
    </location>
</feature>
<dbReference type="HAMAP" id="MF_00639">
    <property type="entry name" value="MurD"/>
    <property type="match status" value="1"/>
</dbReference>
<accession>A0A2M8EWJ8</accession>
<dbReference type="Gene3D" id="3.40.1190.10">
    <property type="entry name" value="Mur-like, catalytic domain"/>
    <property type="match status" value="1"/>
</dbReference>
<dbReference type="GO" id="GO:0071555">
    <property type="term" value="P:cell wall organization"/>
    <property type="evidence" value="ECO:0007669"/>
    <property type="project" value="UniProtKB-KW"/>
</dbReference>
<comment type="caution">
    <text evidence="12">The sequence shown here is derived from an EMBL/GenBank/DDBJ whole genome shotgun (WGS) entry which is preliminary data.</text>
</comment>
<keyword evidence="3 7" id="KW-0963">Cytoplasm</keyword>
<evidence type="ECO:0000259" key="10">
    <source>
        <dbReference type="Pfam" id="PF26298"/>
    </source>
</evidence>
<dbReference type="AlphaFoldDB" id="A0A2M8EWJ8"/>
<dbReference type="HAMAP" id="MF_02209">
    <property type="entry name" value="MurL"/>
    <property type="match status" value="1"/>
</dbReference>